<dbReference type="RefSeq" id="WP_085886580.1">
    <property type="nucleotide sequence ID" value="NZ_FWFN01000001.1"/>
</dbReference>
<organism evidence="2 3">
    <name type="scientific">Pseudooceanicola marinus</name>
    <dbReference type="NCBI Taxonomy" id="396013"/>
    <lineage>
        <taxon>Bacteria</taxon>
        <taxon>Pseudomonadati</taxon>
        <taxon>Pseudomonadota</taxon>
        <taxon>Alphaproteobacteria</taxon>
        <taxon>Rhodobacterales</taxon>
        <taxon>Paracoccaceae</taxon>
        <taxon>Pseudooceanicola</taxon>
    </lineage>
</organism>
<dbReference type="EMBL" id="FWFN01000001">
    <property type="protein sequence ID" value="SLN20866.1"/>
    <property type="molecule type" value="Genomic_DNA"/>
</dbReference>
<feature type="chain" id="PRO_5013095361" evidence="1">
    <location>
        <begin position="25"/>
        <end position="120"/>
    </location>
</feature>
<dbReference type="OrthoDB" id="7887177at2"/>
<protein>
    <submittedName>
        <fullName evidence="2">Uncharacterized protein</fullName>
    </submittedName>
</protein>
<proteinExistence type="predicted"/>
<evidence type="ECO:0000313" key="2">
    <source>
        <dbReference type="EMBL" id="SLN20866.1"/>
    </source>
</evidence>
<keyword evidence="3" id="KW-1185">Reference proteome</keyword>
<gene>
    <name evidence="2" type="ORF">PSM7751_00717</name>
</gene>
<evidence type="ECO:0000313" key="3">
    <source>
        <dbReference type="Proteomes" id="UP000193963"/>
    </source>
</evidence>
<dbReference type="Proteomes" id="UP000193963">
    <property type="component" value="Unassembled WGS sequence"/>
</dbReference>
<reference evidence="2 3" key="1">
    <citation type="submission" date="2017-03" db="EMBL/GenBank/DDBJ databases">
        <authorList>
            <person name="Afonso C.L."/>
            <person name="Miller P.J."/>
            <person name="Scott M.A."/>
            <person name="Spackman E."/>
            <person name="Goraichik I."/>
            <person name="Dimitrov K.M."/>
            <person name="Suarez D.L."/>
            <person name="Swayne D.E."/>
        </authorList>
    </citation>
    <scope>NUCLEOTIDE SEQUENCE [LARGE SCALE GENOMIC DNA]</scope>
    <source>
        <strain evidence="2 3">CECT 7751</strain>
    </source>
</reference>
<evidence type="ECO:0000256" key="1">
    <source>
        <dbReference type="SAM" id="SignalP"/>
    </source>
</evidence>
<feature type="signal peptide" evidence="1">
    <location>
        <begin position="1"/>
        <end position="24"/>
    </location>
</feature>
<dbReference type="AlphaFoldDB" id="A0A1X6YGY4"/>
<accession>A0A1X6YGY4</accession>
<name>A0A1X6YGY4_9RHOB</name>
<keyword evidence="1" id="KW-0732">Signal</keyword>
<sequence length="120" mass="12286">MRWLLCAPVLACPTVAALSAAALAQGGNLVQLALVLAMTLAPYDAARTVCDTPALHPMPRLLRRIAPCGPYLLGAAPGAGWLFGQAKDGPSLATLALCTGLATLALLPAYHALVCTPEAR</sequence>